<comment type="subcellular location">
    <subcellularLocation>
        <location evidence="1">Membrane</location>
        <topology evidence="1">Multi-pass membrane protein</topology>
    </subcellularLocation>
</comment>
<feature type="transmembrane region" description="Helical" evidence="7">
    <location>
        <begin position="182"/>
        <end position="208"/>
    </location>
</feature>
<reference evidence="11" key="1">
    <citation type="journal article" date="2024" name="Gigascience">
        <title>Chromosome-level genome of the poultry shaft louse Menopon gallinae provides insight into the host-switching and adaptive evolution of parasitic lice.</title>
        <authorList>
            <person name="Xu Y."/>
            <person name="Ma L."/>
            <person name="Liu S."/>
            <person name="Liang Y."/>
            <person name="Liu Q."/>
            <person name="He Z."/>
            <person name="Tian L."/>
            <person name="Duan Y."/>
            <person name="Cai W."/>
            <person name="Li H."/>
            <person name="Song F."/>
        </authorList>
    </citation>
    <scope>NUCLEOTIDE SEQUENCE</scope>
    <source>
        <strain evidence="11">Cailab_2023a</strain>
    </source>
</reference>
<evidence type="ECO:0008006" key="12">
    <source>
        <dbReference type="Google" id="ProtNLM"/>
    </source>
</evidence>
<dbReference type="GO" id="GO:0007186">
    <property type="term" value="P:G protein-coupled receptor signaling pathway"/>
    <property type="evidence" value="ECO:0007669"/>
    <property type="project" value="InterPro"/>
</dbReference>
<proteinExistence type="predicted"/>
<feature type="domain" description="GPR180/TMEM145 transmembrane" evidence="9">
    <location>
        <begin position="190"/>
        <end position="409"/>
    </location>
</feature>
<dbReference type="InterPro" id="IPR053880">
    <property type="entry name" value="GPR180-like_N"/>
</dbReference>
<evidence type="ECO:0000259" key="10">
    <source>
        <dbReference type="Pfam" id="PF21892"/>
    </source>
</evidence>
<dbReference type="InterPro" id="IPR047831">
    <property type="entry name" value="GPR180/TMEM145"/>
</dbReference>
<evidence type="ECO:0000256" key="1">
    <source>
        <dbReference type="ARBA" id="ARBA00004141"/>
    </source>
</evidence>
<dbReference type="InterPro" id="IPR019336">
    <property type="entry name" value="GPR180/TMEM145_TM"/>
</dbReference>
<keyword evidence="3 7" id="KW-1133">Transmembrane helix</keyword>
<feature type="transmembrane region" description="Helical" evidence="7">
    <location>
        <begin position="220"/>
        <end position="242"/>
    </location>
</feature>
<sequence>MLWIPYLVLIMVHSTKGKFVTGHLITSENWAFVARFCFLSEDGEFEYSIQYDEDQYGTINLLLYYDAESQWPAIYKTNKTCQQKESVLKVEQNQVVNLTTTSFSSGCMFLGLGDSSALPIKEPKTISCHSSKRFRSSRERWWFIAFSNCKSEKGLNVRYKFLMTNGMPGDYWHEHLSADEFYILPVLLAFTLIYLLLLFIIFICTVELKARQFLHATYKLFIASVSLQLVGIMAQCTSYLRYASDGVGYVRLKNFGRVAESASEICYLLLLLLLAKGYTVTRGRLRLASSIKMTIFMCLYVVCYTCLFIYEREFFDPGEVLYLYDSPAGYGLIILRIVAWWMFIYSTVFTLKHYPEKATFYYPFNIIGTLWFVAGPGVVLAANNLIDKWVRESIVCAAFHIVAFGGHVLFLILTLPSKANKNFPYHVRTNQIGMMEITGFSGNSSIYQFSHHPYAPGGPLPGRDVPLELFTVSRHFDLGRRDIKDYESQAFPHDLPPDYSQTVFLPITIRNNSEETTPESSGCNTPRTIEDSSCPKAKSSELISSEKFSSHESQRNSAEYSSRDADFTPSAPPDDEENKKRRNDSDSTQNSRPETASTISINTAMKNQEVQLSVEKLTTMFAAQSHRKA</sequence>
<evidence type="ECO:0000256" key="4">
    <source>
        <dbReference type="ARBA" id="ARBA00023136"/>
    </source>
</evidence>
<organism evidence="11">
    <name type="scientific">Menopon gallinae</name>
    <name type="common">poultry shaft louse</name>
    <dbReference type="NCBI Taxonomy" id="328185"/>
    <lineage>
        <taxon>Eukaryota</taxon>
        <taxon>Metazoa</taxon>
        <taxon>Ecdysozoa</taxon>
        <taxon>Arthropoda</taxon>
        <taxon>Hexapoda</taxon>
        <taxon>Insecta</taxon>
        <taxon>Pterygota</taxon>
        <taxon>Neoptera</taxon>
        <taxon>Paraneoptera</taxon>
        <taxon>Psocodea</taxon>
        <taxon>Troctomorpha</taxon>
        <taxon>Phthiraptera</taxon>
        <taxon>Amblycera</taxon>
        <taxon>Menoponidae</taxon>
        <taxon>Menopon</taxon>
    </lineage>
</organism>
<gene>
    <name evidence="11" type="ORF">PYX00_002219</name>
</gene>
<evidence type="ECO:0000256" key="7">
    <source>
        <dbReference type="SAM" id="Phobius"/>
    </source>
</evidence>
<feature type="chain" id="PRO_5043968651" description="Intimal thickness related receptor IRP domain-containing protein" evidence="8">
    <location>
        <begin position="18"/>
        <end position="629"/>
    </location>
</feature>
<accession>A0AAW2IFJ8</accession>
<feature type="transmembrane region" description="Helical" evidence="7">
    <location>
        <begin position="394"/>
        <end position="415"/>
    </location>
</feature>
<keyword evidence="2 7" id="KW-0812">Transmembrane</keyword>
<name>A0AAW2IFJ8_9NEOP</name>
<dbReference type="EMBL" id="JARGDH010000001">
    <property type="protein sequence ID" value="KAL0281142.1"/>
    <property type="molecule type" value="Genomic_DNA"/>
</dbReference>
<feature type="transmembrane region" description="Helical" evidence="7">
    <location>
        <begin position="330"/>
        <end position="348"/>
    </location>
</feature>
<keyword evidence="4 7" id="KW-0472">Membrane</keyword>
<feature type="transmembrane region" description="Helical" evidence="7">
    <location>
        <begin position="262"/>
        <end position="281"/>
    </location>
</feature>
<feature type="region of interest" description="Disordered" evidence="6">
    <location>
        <begin position="511"/>
        <end position="604"/>
    </location>
</feature>
<feature type="transmembrane region" description="Helical" evidence="7">
    <location>
        <begin position="360"/>
        <end position="382"/>
    </location>
</feature>
<dbReference type="Pfam" id="PF21892">
    <property type="entry name" value="TMEM145_N"/>
    <property type="match status" value="1"/>
</dbReference>
<evidence type="ECO:0000256" key="5">
    <source>
        <dbReference type="ARBA" id="ARBA00023180"/>
    </source>
</evidence>
<keyword evidence="5" id="KW-0325">Glycoprotein</keyword>
<evidence type="ECO:0000256" key="3">
    <source>
        <dbReference type="ARBA" id="ARBA00022989"/>
    </source>
</evidence>
<evidence type="ECO:0000256" key="6">
    <source>
        <dbReference type="SAM" id="MobiDB-lite"/>
    </source>
</evidence>
<dbReference type="Pfam" id="PF10192">
    <property type="entry name" value="GPR180-TMEM145_TM"/>
    <property type="match status" value="1"/>
</dbReference>
<feature type="compositionally biased region" description="Polar residues" evidence="6">
    <location>
        <begin position="511"/>
        <end position="527"/>
    </location>
</feature>
<dbReference type="PANTHER" id="PTHR23252">
    <property type="entry name" value="INTIMAL THICKNESS RECEPTOR-RELATED"/>
    <property type="match status" value="1"/>
</dbReference>
<dbReference type="PANTHER" id="PTHR23252:SF24">
    <property type="entry name" value="TRANSMEMBRANE PROTEIN 145"/>
    <property type="match status" value="1"/>
</dbReference>
<protein>
    <recommendedName>
        <fullName evidence="12">Intimal thickness related receptor IRP domain-containing protein</fullName>
    </recommendedName>
</protein>
<feature type="signal peptide" evidence="8">
    <location>
        <begin position="1"/>
        <end position="17"/>
    </location>
</feature>
<dbReference type="GO" id="GO:0019236">
    <property type="term" value="P:response to pheromone"/>
    <property type="evidence" value="ECO:0007669"/>
    <property type="project" value="InterPro"/>
</dbReference>
<dbReference type="AlphaFoldDB" id="A0AAW2IFJ8"/>
<comment type="caution">
    <text evidence="11">The sequence shown here is derived from an EMBL/GenBank/DDBJ whole genome shotgun (WGS) entry which is preliminary data.</text>
</comment>
<evidence type="ECO:0000256" key="2">
    <source>
        <dbReference type="ARBA" id="ARBA00022692"/>
    </source>
</evidence>
<evidence type="ECO:0000256" key="8">
    <source>
        <dbReference type="SAM" id="SignalP"/>
    </source>
</evidence>
<evidence type="ECO:0000259" key="9">
    <source>
        <dbReference type="Pfam" id="PF10192"/>
    </source>
</evidence>
<feature type="transmembrane region" description="Helical" evidence="7">
    <location>
        <begin position="293"/>
        <end position="310"/>
    </location>
</feature>
<evidence type="ECO:0000313" key="11">
    <source>
        <dbReference type="EMBL" id="KAL0281142.1"/>
    </source>
</evidence>
<feature type="compositionally biased region" description="Polar residues" evidence="6">
    <location>
        <begin position="586"/>
        <end position="604"/>
    </location>
</feature>
<keyword evidence="8" id="KW-0732">Signal</keyword>
<dbReference type="GO" id="GO:0016020">
    <property type="term" value="C:membrane"/>
    <property type="evidence" value="ECO:0007669"/>
    <property type="project" value="UniProtKB-SubCell"/>
</dbReference>
<feature type="domain" description="GPR180-like N-terminal" evidence="10">
    <location>
        <begin position="20"/>
        <end position="159"/>
    </location>
</feature>